<accession>A0ACC3DDS6</accession>
<proteinExistence type="predicted"/>
<evidence type="ECO:0000313" key="1">
    <source>
        <dbReference type="EMBL" id="KAK3065565.1"/>
    </source>
</evidence>
<keyword evidence="2" id="KW-1185">Reference proteome</keyword>
<dbReference type="EMBL" id="JAWDJW010006334">
    <property type="protein sequence ID" value="KAK3065565.1"/>
    <property type="molecule type" value="Genomic_DNA"/>
</dbReference>
<organism evidence="1 2">
    <name type="scientific">Coniosporium uncinatum</name>
    <dbReference type="NCBI Taxonomy" id="93489"/>
    <lineage>
        <taxon>Eukaryota</taxon>
        <taxon>Fungi</taxon>
        <taxon>Dikarya</taxon>
        <taxon>Ascomycota</taxon>
        <taxon>Pezizomycotina</taxon>
        <taxon>Dothideomycetes</taxon>
        <taxon>Dothideomycetes incertae sedis</taxon>
        <taxon>Coniosporium</taxon>
    </lineage>
</organism>
<protein>
    <submittedName>
        <fullName evidence="1">Uncharacterized protein</fullName>
    </submittedName>
</protein>
<sequence length="408" mass="44165">MDKPLPPIPQEAAVDTPDPSVNALPRQARDNYNHNNNNNNTTNSSDRDSALDPSRIGSNPSSFAATASRKGRHAIANTSNRLKKSLTASMRMNSLSNLYVPSSSMINQSRNIDRPSSCAVDGVAEQNQYGLPVKTEDGATVEQNLVNHPKTLSLTGSPSASEHNAPRNDRFAASPSTKAPVQSLHSMADFGRGRTARPRAMLGSQSMAALPSQRTKEEIHEEGFGHFSPSHALHGTAKLSKYEQGLIAALGSKDPAALQKFKKANSINGDPSTSDDPMSKIPKQFRRQTFEEFTDPKEGVRYSNQLGALNQHGSVMEFASPPSAPAEEAPPLPQRTDSLSHLQATSSAPDEASSKRSSAEAGLLDRDEKKRKSLTFPPPSPSDDVFMEDYCYLAHMDKDKSSDAEENQ</sequence>
<name>A0ACC3DDS6_9PEZI</name>
<evidence type="ECO:0000313" key="2">
    <source>
        <dbReference type="Proteomes" id="UP001186974"/>
    </source>
</evidence>
<reference evidence="1" key="1">
    <citation type="submission" date="2024-09" db="EMBL/GenBank/DDBJ databases">
        <title>Black Yeasts Isolated from many extreme environments.</title>
        <authorList>
            <person name="Coleine C."/>
            <person name="Stajich J.E."/>
            <person name="Selbmann L."/>
        </authorList>
    </citation>
    <scope>NUCLEOTIDE SEQUENCE</scope>
    <source>
        <strain evidence="1">CCFEE 5737</strain>
    </source>
</reference>
<comment type="caution">
    <text evidence="1">The sequence shown here is derived from an EMBL/GenBank/DDBJ whole genome shotgun (WGS) entry which is preliminary data.</text>
</comment>
<dbReference type="Proteomes" id="UP001186974">
    <property type="component" value="Unassembled WGS sequence"/>
</dbReference>
<gene>
    <name evidence="1" type="ORF">LTS18_000042</name>
</gene>